<keyword evidence="6" id="KW-0653">Protein transport</keyword>
<dbReference type="GO" id="GO:0007030">
    <property type="term" value="P:Golgi organization"/>
    <property type="evidence" value="ECO:0007669"/>
    <property type="project" value="TreeGrafter"/>
</dbReference>
<accession>A0A0V1JQF3</accession>
<evidence type="ECO:0000313" key="10">
    <source>
        <dbReference type="EMBL" id="KRZ37209.1"/>
    </source>
</evidence>
<feature type="transmembrane region" description="Helical" evidence="9">
    <location>
        <begin position="247"/>
        <end position="268"/>
    </location>
</feature>
<feature type="transmembrane region" description="Helical" evidence="9">
    <location>
        <begin position="187"/>
        <end position="204"/>
    </location>
</feature>
<feature type="transmembrane region" description="Helical" evidence="9">
    <location>
        <begin position="211"/>
        <end position="227"/>
    </location>
</feature>
<keyword evidence="8 9" id="KW-0472">Membrane</keyword>
<dbReference type="GO" id="GO:0005789">
    <property type="term" value="C:endoplasmic reticulum membrane"/>
    <property type="evidence" value="ECO:0007669"/>
    <property type="project" value="UniProtKB-SubCell"/>
</dbReference>
<comment type="subcellular location">
    <subcellularLocation>
        <location evidence="1">Endoplasmic reticulum membrane</location>
        <topology evidence="1">Multi-pass membrane protein</topology>
    </subcellularLocation>
</comment>
<dbReference type="PANTHER" id="PTHR23427">
    <property type="entry name" value="SURFEIT LOCUS PROTEIN"/>
    <property type="match status" value="1"/>
</dbReference>
<dbReference type="PANTHER" id="PTHR23427:SF1">
    <property type="entry name" value="SURFEIT LOCUS PROTEIN 4"/>
    <property type="match status" value="1"/>
</dbReference>
<reference evidence="10 11" key="1">
    <citation type="submission" date="2015-01" db="EMBL/GenBank/DDBJ databases">
        <title>Evolution of Trichinella species and genotypes.</title>
        <authorList>
            <person name="Korhonen P.K."/>
            <person name="Edoardo P."/>
            <person name="Giuseppe L.R."/>
            <person name="Gasser R.B."/>
        </authorList>
    </citation>
    <scope>NUCLEOTIDE SEQUENCE [LARGE SCALE GENOMIC DNA]</scope>
    <source>
        <strain evidence="10">ISS176</strain>
    </source>
</reference>
<dbReference type="Proteomes" id="UP000054826">
    <property type="component" value="Unassembled WGS sequence"/>
</dbReference>
<organism evidence="10 11">
    <name type="scientific">Trichinella pseudospiralis</name>
    <name type="common">Parasitic roundworm</name>
    <dbReference type="NCBI Taxonomy" id="6337"/>
    <lineage>
        <taxon>Eukaryota</taxon>
        <taxon>Metazoa</taxon>
        <taxon>Ecdysozoa</taxon>
        <taxon>Nematoda</taxon>
        <taxon>Enoplea</taxon>
        <taxon>Dorylaimia</taxon>
        <taxon>Trichinellida</taxon>
        <taxon>Trichinellidae</taxon>
        <taxon>Trichinella</taxon>
    </lineage>
</organism>
<protein>
    <submittedName>
        <fullName evidence="10">Surfeit locus protein 4-like protein</fullName>
    </submittedName>
</protein>
<evidence type="ECO:0000256" key="2">
    <source>
        <dbReference type="ARBA" id="ARBA00006945"/>
    </source>
</evidence>
<keyword evidence="5" id="KW-0256">Endoplasmic reticulum</keyword>
<dbReference type="InterPro" id="IPR002995">
    <property type="entry name" value="Surf4"/>
</dbReference>
<keyword evidence="3" id="KW-0813">Transport</keyword>
<dbReference type="Pfam" id="PF02077">
    <property type="entry name" value="SURF4"/>
    <property type="match status" value="1"/>
</dbReference>
<evidence type="ECO:0000256" key="4">
    <source>
        <dbReference type="ARBA" id="ARBA00022692"/>
    </source>
</evidence>
<name>A0A0V1JQF3_TRIPS</name>
<comment type="caution">
    <text evidence="10">The sequence shown here is derived from an EMBL/GenBank/DDBJ whole genome shotgun (WGS) entry which is preliminary data.</text>
</comment>
<evidence type="ECO:0000256" key="7">
    <source>
        <dbReference type="ARBA" id="ARBA00022989"/>
    </source>
</evidence>
<evidence type="ECO:0000256" key="1">
    <source>
        <dbReference type="ARBA" id="ARBA00004477"/>
    </source>
</evidence>
<evidence type="ECO:0000256" key="5">
    <source>
        <dbReference type="ARBA" id="ARBA00022824"/>
    </source>
</evidence>
<gene>
    <name evidence="10" type="primary">sft-4</name>
    <name evidence="10" type="ORF">T4C_13279</name>
</gene>
<keyword evidence="4 9" id="KW-0812">Transmembrane</keyword>
<dbReference type="EMBL" id="JYDV01000061">
    <property type="protein sequence ID" value="KRZ37209.1"/>
    <property type="molecule type" value="Genomic_DNA"/>
</dbReference>
<dbReference type="GO" id="GO:0005793">
    <property type="term" value="C:endoplasmic reticulum-Golgi intermediate compartment"/>
    <property type="evidence" value="ECO:0007669"/>
    <property type="project" value="TreeGrafter"/>
</dbReference>
<sequence>MHHINVGPKQKEWLSKAEDVADEVLRQTKHILPHVARLCLISTFIEDALRMWFQWGPQREYMQSTWPVGWFLATLFVAFNMFGQLIPCVLVMIRKHVTGACILLACVVFLQAIAYQIVFDFRFLSRSIAIGGGVLLLLAECQAENQSLFAGVPQTGDAYKPKSLMQLAGRILLIFMFISLMRIEASLLRMLELIVGSVLMALISVGYKTKLTALVLVVWLTCLNFYLNSWWMLSPERYYIDLVKFDFFQTLSVIGGLLLVIVLGPGGVSVDSYKKRCLGIPSFTKLCVQKRIVAVYACELGNAVVPFSIVFRLVGQRINAHRTSECPSAGHLN</sequence>
<comment type="similarity">
    <text evidence="2">Belongs to the SURF4 family.</text>
</comment>
<proteinExistence type="inferred from homology"/>
<evidence type="ECO:0000256" key="8">
    <source>
        <dbReference type="ARBA" id="ARBA00023136"/>
    </source>
</evidence>
<dbReference type="InterPro" id="IPR045214">
    <property type="entry name" value="Surf1/Surf4"/>
</dbReference>
<evidence type="ECO:0000256" key="9">
    <source>
        <dbReference type="SAM" id="Phobius"/>
    </source>
</evidence>
<evidence type="ECO:0000313" key="11">
    <source>
        <dbReference type="Proteomes" id="UP000054826"/>
    </source>
</evidence>
<dbReference type="AlphaFoldDB" id="A0A0V1JQF3"/>
<evidence type="ECO:0000256" key="3">
    <source>
        <dbReference type="ARBA" id="ARBA00022448"/>
    </source>
</evidence>
<evidence type="ECO:0000256" key="6">
    <source>
        <dbReference type="ARBA" id="ARBA00022927"/>
    </source>
</evidence>
<dbReference type="GO" id="GO:0015031">
    <property type="term" value="P:protein transport"/>
    <property type="evidence" value="ECO:0007669"/>
    <property type="project" value="UniProtKB-KW"/>
</dbReference>
<feature type="transmembrane region" description="Helical" evidence="9">
    <location>
        <begin position="100"/>
        <end position="118"/>
    </location>
</feature>
<keyword evidence="7 9" id="KW-1133">Transmembrane helix</keyword>
<feature type="transmembrane region" description="Helical" evidence="9">
    <location>
        <begin position="68"/>
        <end position="93"/>
    </location>
</feature>